<dbReference type="Pfam" id="PF00855">
    <property type="entry name" value="PWWP"/>
    <property type="match status" value="1"/>
</dbReference>
<feature type="compositionally biased region" description="Basic and acidic residues" evidence="1">
    <location>
        <begin position="588"/>
        <end position="597"/>
    </location>
</feature>
<feature type="region of interest" description="Disordered" evidence="1">
    <location>
        <begin position="1927"/>
        <end position="1970"/>
    </location>
</feature>
<feature type="compositionally biased region" description="Basic residues" evidence="1">
    <location>
        <begin position="1392"/>
        <end position="1401"/>
    </location>
</feature>
<feature type="compositionally biased region" description="Basic and acidic residues" evidence="1">
    <location>
        <begin position="438"/>
        <end position="447"/>
    </location>
</feature>
<sequence length="3472" mass="384655">MYDDTDLPENPPVYNRGDVVWVKLSGFWWPAEVKNPEDMPEDILSQFKKPPLVIVKFFDEDSYEFIKNWAQIYPYNCDKKSDFINKGMAAFRSKAVHMSKFPKDIGTAEEKTDGNPNILSLPEFLPVKKLSYHEIVGQNPNKKSPKKLSSISKKTPNKSSTEPIITHRRFLGKNDFRAFIMLQYPAKDRLYSSDEEEIKKLNEEPKEYIQCGTCSFETKRIEVMILHTKLHTKDDIQQSPTKRKPAKLKEEVPSDSESESEAVQPSKPKQRRKRQPKAKVTTTFSKILDEWDDSDADDEKKDDGESPKSDKEENEEEESKADSKHEGSASPVPVKNTQEDIKNCFDFDEEEEEEEIMLPASLGRKIPRVIPEKHKPSISELLEQDKESEKVELSETGDNKKPEENTIEPNKSEDSQKETSDEKPVEDPSKNSSEPDDTIEKAFKELMEETSVPKIDDIDSKLKPEQNFHDASTIKFPDKGGTAATTSKQPKKKFITSFDAFEAGFRKLEAENHRKKTDIPENSLQVTEEKVEKQDRRKSRGREDVTSEKKLENRRSKEESKHFAVEEPKEIFDFDGEEPNIKLMQTQIEEKSADNLRSRKSRNKKHVEESRSSPKTEETLENNTSLIPEDTTKGRRKSRWSTQQKRPSEQAAFDGPVTAEISIENLRNSVSQKLESRPVEVRARTSRGKKEPKEKTVVDKQKIKDEEQTILDEEPQVQKEDLQKDDAPVENNQEPEKIDEKTDTGLEIEENKSEFVPEPVKSEEVHVARRGRPRKSHISKKELAPVNNEHALPIEDTNSVPAKPEVEPESKVDDITDKPTLPGPEALPVDLPATESSEIVTEPQETIVEEAQELDQQLKVRRGRSKKRDSTFRPETEDAVPLETPVALEEALIEQEIVPVEPQSTEIVPTVEENLEIVAESQESVKEVQEPEQQKIKGKRGRPRKRDSIPKSGTDDTVSLEIPIAVEEAQEEIQAVPVESPSTDIVPSQQEISENVVEHQEPVEVVLEAEHQKIKGKRGRSKKRESTSKPESDDTVLLETPVPLEEALEKTEAEKTKIILETQQEISENIVELHEPVEVVQEAEHQKIKGKRGRSKKRESTSKPESDDTVLLETPVPLEEALEKTEAEKTKIILETQQEISENIVELHEPVEVVQEAEHQKIKGKRGRSKKRESTSKPESDDTVLLETPVPLEEALGKTEAEKTKIILETQQEISENIVELHEPVEVVQEAEQQKIKGKRGRPRKRESIFRREIDDTVLLETPVAVEEALAETEAVPVETPSTEIVQTQQEIAENIVELQEPVEVVQEAEQQKIKGKRRRPRKRDSTPKFETDDSVILETPVALEEVLEKTEPVPVDPPSTEIPETQQVISENIVELQEPVEVVQEAEQQKIKGKRGRPRKRDSTPKLETDDTVLLETPVALEETVEETEAVPFEPPSTETVQTQQEIAESIVQLQEPVEAVQEAEQQKIKGKRGRPRKRDSTPKLETDDTPVAVEEALEEIETVPVEHPSTGIVQTQQEISENIVELPEPIEVVQEAEHQKIKGKRGRPKRRDSTLKPENEDTVPFETPEVVGEALVEQEAINIEPVSTEIIETQQEISENVVEFQEPVEVVQEAEQQKIRARGRRSKKRDSTSKSEPEDTVPLEIPPAVNEDSVKEQNEEIKEIDAVISSDEVVKDIIETPASIPELNLPQDEIVIPPEPEVIEEVVHETRSEDAKESDISSDNEGALSIDEKPEEVKPKKGRGRRRKHSLIDNQEENDVQSKSVPPKKNRWSRRTSQDIKDTPVAIPEPDLPQEEVVVPSEPQVVEEEVIDTKESDIVSSDNDGALSIDERPKKGRGRPRKHSHIENQEEPEVQTKIVPPKKNKWSRRSSQNKNDVYHSEETEMIGEETIENRLEKMNEERSLDELILPLKKSKRVNDMTALMEEETKKNSVESLEKVPETNNSSSEDVIDEKKPEDSSSKITEANDIFKCVPPKKKKIEPIDIQDTKEEDTIPQPPKKKIQKLFETAQALEKNDMLMSPLAKKKSFLFNQEEYQPEVKTSEENHTSTELLQPEAIEVEVPKTTEDHGEKSQTEEVRNEVDVDEFFNLPKKKEEQPVVEEDKSETVKDLAEAKSEENILIPANIPLLPEPELVPIEGTLTVMSEKDLADAQVEITPDKVISEKKPMTLGTFSMDFDQVLSPKKEELQTALKDKDPLKANAYKHKSELLDILEGNNSDSSSSESKLKPNTVEQPVKKKPVLGSSMFDFEDAIPSQIVLASKATGDNVILESPKLLERLSMPGEQPKKINIQSDIKIEKKITKPVVNKSSKAVVTPKPGPKIIIKAAKSSVKSGSKPIILSEQIIRPANTTPTPKAPPQGVKRQFEDVEDIETAFVIPKIARKSVEKEVIAVTPEKGHKTKAATSKSNAKAKILQQTIRTPKGEIIQPQQTSTTTNTTTIQSTPLADDTVFDINSMPIVLSDDLLTPESIQNMPVVLTEQVQAKVLPEKPATPSFIKKVVTNVTPKQQIIFKTTQPGSGTPLTGKQTTKPRILSGSTSATKITRPAPTALLATGTSIDGKPTKYVFVPSSMTSTIPQGKTIKTVVRKQSAVQAKQNVQATELVGQQQPVGNKIMIVTNQHGQQHRVVLTPQQQKVLMHAQSGTKVTKTIIKGGIPKSLVDSPSSSGIISKPTVSTPSVSSSAVLNQGLLIPVSKSSKTTPVQGKKVVQKGKPQKTILIKNQLGQTVRKIQGTDDAELDRQVAEQLEAIKASARQQQANKTPEILNFTNRLAAAPKPAPRRAYMKKPEVIVKKPVPKPLEPAVPALTPITPPPKPAPAPQTVAKPAVAPENPSETLLQAATAPNQTDVKAGKAAEVGKPDRPLNQLVIQDALGNQTTITEGQILALPSETVDGQPQSYMLVTLDETGNLTPLNNEALMSLDPSLGLGGDINNVVLQVDQGQGIVAAVKPAAPTVEASASSVEKPKKAEDKPKVEPKKTAVQESVTKVAEPVLEQVAKLPEASLTGAVSEAVQPSPEAALGGQQLIVTGDPVATQKFLESLSDGTTDLANILASAEGGSVIIQADGQQILIKTNAGAEAQALLGLPETDNPEGAGNPVFATHKPNQDILAAALADTDVFQQPQSPVRTSPIKSQLSPGGGGVSTPLYPPMHVGNVLETSLTLGSPIMTPLEVPSTNSKKIDDESEILNQVVPKNVDLPITITDPNISQTVAHQQQNAAGLIELALPIPENVVGANDINSPTSYGYVLPSLDEAVGMVATSQKAFGSSMPLLTEDLVTEGESNGSIEKEPLLIEKALDSDQNTFDSLPLLQETVESTKDDVVKPGSFGSIGSMPMLTDDVVEDSTSSVESTKPSRASPKHRERDIVNEGLCTLGGEMCSSLSEPPPDMFDLGSLMATPAPAKEEEVSSDRSSSSVPEETTTTSISSPGSSETSVGEIPIQPPIVATLNDLKRPGGDSPDEEQTEKRLKFDEDCK</sequence>
<feature type="compositionally biased region" description="Basic and acidic residues" evidence="1">
    <location>
        <begin position="1707"/>
        <end position="1721"/>
    </location>
</feature>
<feature type="region of interest" description="Disordered" evidence="1">
    <location>
        <begin position="510"/>
        <end position="839"/>
    </location>
</feature>
<feature type="compositionally biased region" description="Basic and acidic residues" evidence="1">
    <location>
        <begin position="606"/>
        <end position="618"/>
    </location>
</feature>
<dbReference type="SMART" id="SM00384">
    <property type="entry name" value="AT_hook"/>
    <property type="match status" value="12"/>
</dbReference>
<dbReference type="KEGG" id="soy:115882013"/>
<feature type="compositionally biased region" description="Low complexity" evidence="1">
    <location>
        <begin position="1413"/>
        <end position="1423"/>
    </location>
</feature>
<feature type="region of interest" description="Disordered" evidence="1">
    <location>
        <begin position="1607"/>
        <end position="1660"/>
    </location>
</feature>
<feature type="compositionally biased region" description="Basic and acidic residues" evidence="1">
    <location>
        <begin position="454"/>
        <end position="468"/>
    </location>
</feature>
<accession>A0A6J2XYE1</accession>
<feature type="region of interest" description="Disordered" evidence="1">
    <location>
        <begin position="2214"/>
        <end position="2235"/>
    </location>
</feature>
<feature type="compositionally biased region" description="Basic and acidic residues" evidence="1">
    <location>
        <begin position="1928"/>
        <end position="1942"/>
    </location>
</feature>
<feature type="compositionally biased region" description="Low complexity" evidence="1">
    <location>
        <begin position="1797"/>
        <end position="1806"/>
    </location>
</feature>
<feature type="compositionally biased region" description="Basic and acidic residues" evidence="1">
    <location>
        <begin position="1151"/>
        <end position="1161"/>
    </location>
</feature>
<feature type="region of interest" description="Disordered" evidence="1">
    <location>
        <begin position="1691"/>
        <end position="1887"/>
    </location>
</feature>
<feature type="region of interest" description="Disordered" evidence="1">
    <location>
        <begin position="858"/>
        <end position="884"/>
    </location>
</feature>
<feature type="compositionally biased region" description="Basic residues" evidence="1">
    <location>
        <begin position="936"/>
        <end position="945"/>
    </location>
</feature>
<feature type="compositionally biased region" description="Acidic residues" evidence="1">
    <location>
        <begin position="346"/>
        <end position="356"/>
    </location>
</feature>
<feature type="region of interest" description="Disordered" evidence="1">
    <location>
        <begin position="2037"/>
        <end position="2085"/>
    </location>
</feature>
<feature type="compositionally biased region" description="Polar residues" evidence="1">
    <location>
        <begin position="980"/>
        <end position="993"/>
    </location>
</feature>
<dbReference type="GeneID" id="115882013"/>
<dbReference type="Gene3D" id="2.30.30.140">
    <property type="match status" value="1"/>
</dbReference>
<feature type="compositionally biased region" description="Basic and acidic residues" evidence="1">
    <location>
        <begin position="716"/>
        <end position="727"/>
    </location>
</feature>
<feature type="region of interest" description="Disordered" evidence="1">
    <location>
        <begin position="1077"/>
        <end position="1116"/>
    </location>
</feature>
<feature type="compositionally biased region" description="Basic residues" evidence="1">
    <location>
        <begin position="1162"/>
        <end position="1171"/>
    </location>
</feature>
<protein>
    <submittedName>
        <fullName evidence="4">Titin-like isoform X1</fullName>
    </submittedName>
</protein>
<feature type="compositionally biased region" description="Basic and acidic residues" evidence="1">
    <location>
        <begin position="2962"/>
        <end position="2978"/>
    </location>
</feature>
<feature type="compositionally biased region" description="Basic residues" evidence="1">
    <location>
        <begin position="1836"/>
        <end position="1846"/>
    </location>
</feature>
<feature type="compositionally biased region" description="Basic and acidic residues" evidence="1">
    <location>
        <begin position="370"/>
        <end position="429"/>
    </location>
</feature>
<feature type="compositionally biased region" description="Basic and acidic residues" evidence="1">
    <location>
        <begin position="804"/>
        <end position="817"/>
    </location>
</feature>
<feature type="region of interest" description="Disordered" evidence="1">
    <location>
        <begin position="2514"/>
        <end position="2533"/>
    </location>
</feature>
<feature type="region of interest" description="Disordered" evidence="1">
    <location>
        <begin position="233"/>
        <end position="489"/>
    </location>
</feature>
<evidence type="ECO:0000259" key="2">
    <source>
        <dbReference type="PROSITE" id="PS50812"/>
    </source>
</evidence>
<feature type="compositionally biased region" description="Basic residues" evidence="1">
    <location>
        <begin position="268"/>
        <end position="277"/>
    </location>
</feature>
<feature type="compositionally biased region" description="Basic residues" evidence="1">
    <location>
        <begin position="1088"/>
        <end position="1097"/>
    </location>
</feature>
<dbReference type="OrthoDB" id="6381815at2759"/>
<feature type="region of interest" description="Disordered" evidence="1">
    <location>
        <begin position="3397"/>
        <end position="3472"/>
    </location>
</feature>
<feature type="region of interest" description="Disordered" evidence="1">
    <location>
        <begin position="2090"/>
        <end position="2109"/>
    </location>
</feature>
<feature type="compositionally biased region" description="Basic and acidic residues" evidence="1">
    <location>
        <begin position="923"/>
        <end position="935"/>
    </location>
</feature>
<feature type="compositionally biased region" description="Low complexity" evidence="1">
    <location>
        <begin position="3407"/>
        <end position="3434"/>
    </location>
</feature>
<feature type="compositionally biased region" description="Basic and acidic residues" evidence="1">
    <location>
        <begin position="2093"/>
        <end position="2109"/>
    </location>
</feature>
<keyword evidence="3" id="KW-1185">Reference proteome</keyword>
<feature type="region of interest" description="Disordered" evidence="1">
    <location>
        <begin position="975"/>
        <end position="995"/>
    </location>
</feature>
<feature type="compositionally biased region" description="Basic and acidic residues" evidence="1">
    <location>
        <begin position="298"/>
        <end position="311"/>
    </location>
</feature>
<feature type="compositionally biased region" description="Low complexity" evidence="1">
    <location>
        <begin position="1607"/>
        <end position="1616"/>
    </location>
</feature>
<feature type="compositionally biased region" description="Basic residues" evidence="1">
    <location>
        <begin position="1742"/>
        <end position="1751"/>
    </location>
</feature>
<feature type="compositionally biased region" description="Basic residues" evidence="1">
    <location>
        <begin position="1543"/>
        <end position="1552"/>
    </location>
</feature>
<feature type="compositionally biased region" description="Basic residues" evidence="1">
    <location>
        <begin position="1314"/>
        <end position="1323"/>
    </location>
</feature>
<feature type="region of interest" description="Disordered" evidence="1">
    <location>
        <begin position="1308"/>
        <end position="1337"/>
    </location>
</feature>
<feature type="region of interest" description="Disordered" evidence="1">
    <location>
        <begin position="1537"/>
        <end position="1570"/>
    </location>
</feature>
<evidence type="ECO:0000256" key="1">
    <source>
        <dbReference type="SAM" id="MobiDB-lite"/>
    </source>
</evidence>
<feature type="region of interest" description="Disordered" evidence="1">
    <location>
        <begin position="921"/>
        <end position="959"/>
    </location>
</feature>
<feature type="compositionally biased region" description="Basic and acidic residues" evidence="1">
    <location>
        <begin position="734"/>
        <end position="767"/>
    </location>
</feature>
<dbReference type="PROSITE" id="PS50812">
    <property type="entry name" value="PWWP"/>
    <property type="match status" value="1"/>
</dbReference>
<feature type="compositionally biased region" description="Basic residues" evidence="1">
    <location>
        <begin position="1470"/>
        <end position="1479"/>
    </location>
</feature>
<dbReference type="RefSeq" id="XP_030755684.1">
    <property type="nucleotide sequence ID" value="XM_030899824.1"/>
</dbReference>
<feature type="region of interest" description="Disordered" evidence="1">
    <location>
        <begin position="3339"/>
        <end position="3363"/>
    </location>
</feature>
<feature type="region of interest" description="Disordered" evidence="1">
    <location>
        <begin position="1151"/>
        <end position="1188"/>
    </location>
</feature>
<evidence type="ECO:0000313" key="4">
    <source>
        <dbReference type="RefSeq" id="XP_030755684.1"/>
    </source>
</evidence>
<dbReference type="InParanoid" id="A0A6J2XYE1"/>
<feature type="region of interest" description="Disordered" evidence="1">
    <location>
        <begin position="2953"/>
        <end position="2978"/>
    </location>
</feature>
<feature type="compositionally biased region" description="Basic and acidic residues" evidence="1">
    <location>
        <begin position="674"/>
        <end position="707"/>
    </location>
</feature>
<evidence type="ECO:0000313" key="3">
    <source>
        <dbReference type="Proteomes" id="UP000504635"/>
    </source>
</evidence>
<feature type="region of interest" description="Disordered" evidence="1">
    <location>
        <begin position="1008"/>
        <end position="1042"/>
    </location>
</feature>
<dbReference type="InterPro" id="IPR017956">
    <property type="entry name" value="AT_hook_DNA-bd_motif"/>
</dbReference>
<feature type="compositionally biased region" description="Basic residues" evidence="1">
    <location>
        <begin position="768"/>
        <end position="778"/>
    </location>
</feature>
<feature type="compositionally biased region" description="Basic and acidic residues" evidence="1">
    <location>
        <begin position="1732"/>
        <end position="1741"/>
    </location>
</feature>
<feature type="domain" description="PWWP" evidence="2">
    <location>
        <begin position="16"/>
        <end position="78"/>
    </location>
</feature>
<dbReference type="CDD" id="cd05162">
    <property type="entry name" value="PWWP"/>
    <property type="match status" value="1"/>
</dbReference>
<dbReference type="Proteomes" id="UP000504635">
    <property type="component" value="Unplaced"/>
</dbReference>
<name>A0A6J2XYE1_SITOR</name>
<dbReference type="InterPro" id="IPR000313">
    <property type="entry name" value="PWWP_dom"/>
</dbReference>
<feature type="region of interest" description="Disordered" evidence="1">
    <location>
        <begin position="1385"/>
        <end position="1446"/>
    </location>
</feature>
<dbReference type="SMART" id="SM00293">
    <property type="entry name" value="PWWP"/>
    <property type="match status" value="1"/>
</dbReference>
<feature type="compositionally biased region" description="Basic and acidic residues" evidence="1">
    <location>
        <begin position="3461"/>
        <end position="3472"/>
    </location>
</feature>
<dbReference type="GO" id="GO:0003677">
    <property type="term" value="F:DNA binding"/>
    <property type="evidence" value="ECO:0007669"/>
    <property type="project" value="InterPro"/>
</dbReference>
<feature type="compositionally biased region" description="Basic residues" evidence="1">
    <location>
        <begin position="1621"/>
        <end position="1630"/>
    </location>
</feature>
<proteinExistence type="predicted"/>
<feature type="compositionally biased region" description="Basic residues" evidence="1">
    <location>
        <begin position="1014"/>
        <end position="1023"/>
    </location>
</feature>
<feature type="compositionally biased region" description="Basic and acidic residues" evidence="1">
    <location>
        <begin position="527"/>
        <end position="572"/>
    </location>
</feature>
<feature type="compositionally biased region" description="Basic and acidic residues" evidence="1">
    <location>
        <begin position="2062"/>
        <end position="2083"/>
    </location>
</feature>
<reference evidence="4" key="1">
    <citation type="submission" date="2025-08" db="UniProtKB">
        <authorList>
            <consortium name="RefSeq"/>
        </authorList>
    </citation>
    <scope>IDENTIFICATION</scope>
    <source>
        <tissue evidence="4">Gonads</tissue>
    </source>
</reference>
<gene>
    <name evidence="4" type="primary">LOC115882013</name>
</gene>
<feature type="compositionally biased region" description="Basic and acidic residues" evidence="1">
    <location>
        <begin position="1077"/>
        <end position="1087"/>
    </location>
</feature>
<dbReference type="SUPFAM" id="SSF63748">
    <property type="entry name" value="Tudor/PWWP/MBT"/>
    <property type="match status" value="1"/>
</dbReference>
<feature type="region of interest" description="Disordered" evidence="1">
    <location>
        <begin position="136"/>
        <end position="162"/>
    </location>
</feature>
<feature type="region of interest" description="Disordered" evidence="1">
    <location>
        <begin position="1459"/>
        <end position="1493"/>
    </location>
</feature>
<organism evidence="3 4">
    <name type="scientific">Sitophilus oryzae</name>
    <name type="common">Rice weevil</name>
    <name type="synonym">Curculio oryzae</name>
    <dbReference type="NCBI Taxonomy" id="7048"/>
    <lineage>
        <taxon>Eukaryota</taxon>
        <taxon>Metazoa</taxon>
        <taxon>Ecdysozoa</taxon>
        <taxon>Arthropoda</taxon>
        <taxon>Hexapoda</taxon>
        <taxon>Insecta</taxon>
        <taxon>Pterygota</taxon>
        <taxon>Neoptera</taxon>
        <taxon>Endopterygota</taxon>
        <taxon>Coleoptera</taxon>
        <taxon>Polyphaga</taxon>
        <taxon>Cucujiformia</taxon>
        <taxon>Curculionidae</taxon>
        <taxon>Dryophthorinae</taxon>
        <taxon>Sitophilus</taxon>
    </lineage>
</organism>